<evidence type="ECO:0000256" key="4">
    <source>
        <dbReference type="ARBA" id="ARBA00022801"/>
    </source>
</evidence>
<dbReference type="PANTHER" id="PTHR33397:SF5">
    <property type="entry name" value="RNASE YUTE-RELATED"/>
    <property type="match status" value="1"/>
</dbReference>
<evidence type="ECO:0000313" key="6">
    <source>
        <dbReference type="EMBL" id="KXB03498.1"/>
    </source>
</evidence>
<dbReference type="GO" id="GO:0016787">
    <property type="term" value="F:hydrolase activity"/>
    <property type="evidence" value="ECO:0007669"/>
    <property type="project" value="UniProtKB-KW"/>
</dbReference>
<evidence type="ECO:0000256" key="1">
    <source>
        <dbReference type="ARBA" id="ARBA00022553"/>
    </source>
</evidence>
<keyword evidence="1" id="KW-0597">Phosphoprotein</keyword>
<dbReference type="InterPro" id="IPR037038">
    <property type="entry name" value="HepT-like_sf"/>
</dbReference>
<proteinExistence type="inferred from homology"/>
<dbReference type="EMBL" id="LHYB01000067">
    <property type="protein sequence ID" value="KXB03498.1"/>
    <property type="molecule type" value="Genomic_DNA"/>
</dbReference>
<sequence length="141" mass="16447">MNQKRVERYRGKVERIEVRASDIEEWISDLSELDFEQDKKTRLAIYKAFQELVESIADICAMYAADTGRVVGDDHENIEKAAGRLYESELSNDLKNSNGLRNRIIHEYNGLNHKIAYDSINELLPSLKKFGEEVKRWIKNK</sequence>
<reference evidence="6 7" key="1">
    <citation type="journal article" date="2016" name="Sci. Rep.">
        <title>Metabolic traits of an uncultured archaeal lineage -MSBL1- from brine pools of the Red Sea.</title>
        <authorList>
            <person name="Mwirichia R."/>
            <person name="Alam I."/>
            <person name="Rashid M."/>
            <person name="Vinu M."/>
            <person name="Ba-Alawi W."/>
            <person name="Anthony Kamau A."/>
            <person name="Kamanda Ngugi D."/>
            <person name="Goker M."/>
            <person name="Klenk H.P."/>
            <person name="Bajic V."/>
            <person name="Stingl U."/>
        </authorList>
    </citation>
    <scope>NUCLEOTIDE SEQUENCE [LARGE SCALE GENOMIC DNA]</scope>
    <source>
        <strain evidence="6">SCGC-AAA261O19</strain>
    </source>
</reference>
<dbReference type="Pfam" id="PF01934">
    <property type="entry name" value="HepT-like"/>
    <property type="match status" value="1"/>
</dbReference>
<evidence type="ECO:0000313" key="7">
    <source>
        <dbReference type="Proteomes" id="UP000070076"/>
    </source>
</evidence>
<dbReference type="GO" id="GO:0110001">
    <property type="term" value="C:toxin-antitoxin complex"/>
    <property type="evidence" value="ECO:0007669"/>
    <property type="project" value="InterPro"/>
</dbReference>
<dbReference type="Proteomes" id="UP000070076">
    <property type="component" value="Unassembled WGS sequence"/>
</dbReference>
<dbReference type="AlphaFoldDB" id="A0A133VAJ8"/>
<comment type="similarity">
    <text evidence="5">Belongs to the HepT RNase toxin family.</text>
</comment>
<keyword evidence="3" id="KW-0540">Nuclease</keyword>
<organism evidence="6 7">
    <name type="scientific">candidate division MSBL1 archaeon SCGC-AAA261O19</name>
    <dbReference type="NCBI Taxonomy" id="1698277"/>
    <lineage>
        <taxon>Archaea</taxon>
        <taxon>Methanobacteriati</taxon>
        <taxon>Methanobacteriota</taxon>
        <taxon>candidate division MSBL1</taxon>
    </lineage>
</organism>
<evidence type="ECO:0000256" key="5">
    <source>
        <dbReference type="ARBA" id="ARBA00024207"/>
    </source>
</evidence>
<accession>A0A133VAJ8</accession>
<keyword evidence="4" id="KW-0378">Hydrolase</keyword>
<dbReference type="InterPro" id="IPR052379">
    <property type="entry name" value="Type_VII_TA_RNase"/>
</dbReference>
<name>A0A133VAJ8_9EURY</name>
<dbReference type="InterPro" id="IPR008201">
    <property type="entry name" value="HepT-like"/>
</dbReference>
<comment type="caution">
    <text evidence="6">The sequence shown here is derived from an EMBL/GenBank/DDBJ whole genome shotgun (WGS) entry which is preliminary data.</text>
</comment>
<evidence type="ECO:0008006" key="8">
    <source>
        <dbReference type="Google" id="ProtNLM"/>
    </source>
</evidence>
<dbReference type="PANTHER" id="PTHR33397">
    <property type="entry name" value="UPF0331 PROTEIN YUTE"/>
    <property type="match status" value="1"/>
</dbReference>
<evidence type="ECO:0000256" key="2">
    <source>
        <dbReference type="ARBA" id="ARBA00022649"/>
    </source>
</evidence>
<dbReference type="Gene3D" id="1.20.120.580">
    <property type="entry name" value="bsu32300-like"/>
    <property type="match status" value="1"/>
</dbReference>
<keyword evidence="2" id="KW-1277">Toxin-antitoxin system</keyword>
<keyword evidence="7" id="KW-1185">Reference proteome</keyword>
<protein>
    <recommendedName>
        <fullName evidence="8">DUF86 domain-containing protein</fullName>
    </recommendedName>
</protein>
<evidence type="ECO:0000256" key="3">
    <source>
        <dbReference type="ARBA" id="ARBA00022722"/>
    </source>
</evidence>
<gene>
    <name evidence="6" type="ORF">AKJ48_03835</name>
</gene>
<dbReference type="GO" id="GO:0004540">
    <property type="term" value="F:RNA nuclease activity"/>
    <property type="evidence" value="ECO:0007669"/>
    <property type="project" value="InterPro"/>
</dbReference>